<evidence type="ECO:0000313" key="1">
    <source>
        <dbReference type="EMBL" id="ADU97378.1"/>
    </source>
</evidence>
<reference evidence="1" key="1">
    <citation type="submission" date="2011-01" db="EMBL/GenBank/DDBJ databases">
        <title>Complete sequence of chromosome of Thermovibrio ammonificans HB-1.</title>
        <authorList>
            <consortium name="US DOE Joint Genome Institute"/>
            <person name="Lucas S."/>
            <person name="Copeland A."/>
            <person name="Lapidus A."/>
            <person name="Cheng J.-F."/>
            <person name="Goodwin L."/>
            <person name="Pitluck S."/>
            <person name="Davenport K."/>
            <person name="Detter J.C."/>
            <person name="Han C."/>
            <person name="Tapia R."/>
            <person name="Land M."/>
            <person name="Hauser L."/>
            <person name="Kyrpides N."/>
            <person name="Ivanova N."/>
            <person name="Ovchinnikova G."/>
            <person name="Vetriani C."/>
            <person name="Woyke T."/>
        </authorList>
    </citation>
    <scope>NUCLEOTIDE SEQUENCE [LARGE SCALE GENOMIC DNA]</scope>
    <source>
        <strain evidence="1">HB-1</strain>
    </source>
</reference>
<dbReference type="EMBL" id="CP002444">
    <property type="protein sequence ID" value="ADU97378.1"/>
    <property type="molecule type" value="Genomic_DNA"/>
</dbReference>
<accession>E8T449</accession>
<sequence>MFRFTLFFLLFLLLFSCAPAKKRVEPVSYLPFLGSVDLLDPLNPSAPLKLFSGSVEGAFATYRAGQGSAPHWARLVFVYRGDVYVLNLLKGTAEGMKFNCLNATIADKLVDPLASGAYITDLNGSYLLNVDRGQLAVLPASFRFVSFLYPVKEGELLFLALSQRELKLCSLKEKLECFGIASNVLSASLTARARGAGGAQAYALKLNGGTFLLTRSNGKWRLFRSSEPISSLAFSGGRLYAASGGTVFELSGSRLVPVYSLEERGQVKELLPLRSGVVVAFEREGFLFLKFLHGGEVSVFDRRPVVLFCKSLGGKLFYNAYNAKCNLSACLFEPGSGVKCYSSSYWAGYSVTEKGYNLFLVENEDPETCGGGELFTVSQGGEKIVDLGALPDYSTFYVFGVGRWLLGTVTAFSGGRFGKRVVFLDSQTPNSLTFVPGGEGPPVY</sequence>
<organism evidence="1 2">
    <name type="scientific">Thermovibrio ammonificans (strain DSM 15698 / JCM 12110 / HB-1)</name>
    <dbReference type="NCBI Taxonomy" id="648996"/>
    <lineage>
        <taxon>Bacteria</taxon>
        <taxon>Pseudomonadati</taxon>
        <taxon>Aquificota</taxon>
        <taxon>Aquificia</taxon>
        <taxon>Desulfurobacteriales</taxon>
        <taxon>Desulfurobacteriaceae</taxon>
        <taxon>Thermovibrio</taxon>
    </lineage>
</organism>
<name>E8T449_THEA1</name>
<dbReference type="Proteomes" id="UP000006362">
    <property type="component" value="Chromosome"/>
</dbReference>
<dbReference type="STRING" id="648996.Theam_1415"/>
<dbReference type="AlphaFoldDB" id="E8T449"/>
<proteinExistence type="predicted"/>
<dbReference type="PROSITE" id="PS51257">
    <property type="entry name" value="PROKAR_LIPOPROTEIN"/>
    <property type="match status" value="1"/>
</dbReference>
<protein>
    <recommendedName>
        <fullName evidence="3">Lipoprotein</fullName>
    </recommendedName>
</protein>
<evidence type="ECO:0008006" key="3">
    <source>
        <dbReference type="Google" id="ProtNLM"/>
    </source>
</evidence>
<keyword evidence="2" id="KW-1185">Reference proteome</keyword>
<dbReference type="RefSeq" id="WP_013538164.1">
    <property type="nucleotide sequence ID" value="NC_014926.1"/>
</dbReference>
<evidence type="ECO:0000313" key="2">
    <source>
        <dbReference type="Proteomes" id="UP000006362"/>
    </source>
</evidence>
<dbReference type="SUPFAM" id="SSF69322">
    <property type="entry name" value="Tricorn protease domain 2"/>
    <property type="match status" value="1"/>
</dbReference>
<gene>
    <name evidence="1" type="ordered locus">Theam_1415</name>
</gene>
<dbReference type="KEGG" id="tam:Theam_1415"/>
<dbReference type="HOGENOM" id="CLU_616663_0_0_0"/>